<evidence type="ECO:0000256" key="7">
    <source>
        <dbReference type="SAM" id="Phobius"/>
    </source>
</evidence>
<dbReference type="GO" id="GO:0030833">
    <property type="term" value="P:regulation of actin filament polymerization"/>
    <property type="evidence" value="ECO:0007669"/>
    <property type="project" value="InterPro"/>
</dbReference>
<proteinExistence type="inferred from homology"/>
<feature type="region of interest" description="Disordered" evidence="6">
    <location>
        <begin position="19"/>
        <end position="61"/>
    </location>
</feature>
<keyword evidence="3" id="KW-0963">Cytoplasm</keyword>
<dbReference type="InterPro" id="IPR006789">
    <property type="entry name" value="ARPC5"/>
</dbReference>
<feature type="transmembrane region" description="Helical" evidence="7">
    <location>
        <begin position="879"/>
        <end position="901"/>
    </location>
</feature>
<comment type="subcellular location">
    <subcellularLocation>
        <location evidence="1">Cytoplasm</location>
        <location evidence="1">Cytoskeleton</location>
    </subcellularLocation>
</comment>
<accession>A0A5N6KSW6</accession>
<feature type="compositionally biased region" description="Low complexity" evidence="6">
    <location>
        <begin position="247"/>
        <end position="257"/>
    </location>
</feature>
<evidence type="ECO:0000256" key="5">
    <source>
        <dbReference type="RuleBase" id="RU004301"/>
    </source>
</evidence>
<evidence type="ECO:0000256" key="2">
    <source>
        <dbReference type="ARBA" id="ARBA00006084"/>
    </source>
</evidence>
<keyword evidence="9" id="KW-1185">Reference proteome</keyword>
<organism evidence="8 9">
    <name type="scientific">Carpinus fangiana</name>
    <dbReference type="NCBI Taxonomy" id="176857"/>
    <lineage>
        <taxon>Eukaryota</taxon>
        <taxon>Viridiplantae</taxon>
        <taxon>Streptophyta</taxon>
        <taxon>Embryophyta</taxon>
        <taxon>Tracheophyta</taxon>
        <taxon>Spermatophyta</taxon>
        <taxon>Magnoliopsida</taxon>
        <taxon>eudicotyledons</taxon>
        <taxon>Gunneridae</taxon>
        <taxon>Pentapetalae</taxon>
        <taxon>rosids</taxon>
        <taxon>fabids</taxon>
        <taxon>Fagales</taxon>
        <taxon>Betulaceae</taxon>
        <taxon>Carpinus</taxon>
    </lineage>
</organism>
<keyword evidence="7" id="KW-0472">Membrane</keyword>
<feature type="compositionally biased region" description="Polar residues" evidence="6">
    <location>
        <begin position="634"/>
        <end position="657"/>
    </location>
</feature>
<evidence type="ECO:0000256" key="1">
    <source>
        <dbReference type="ARBA" id="ARBA00004245"/>
    </source>
</evidence>
<comment type="similarity">
    <text evidence="2 5">Belongs to the ARPC5 family.</text>
</comment>
<dbReference type="EMBL" id="VIBQ01000012">
    <property type="protein sequence ID" value="KAB8343074.1"/>
    <property type="molecule type" value="Genomic_DNA"/>
</dbReference>
<protein>
    <recommendedName>
        <fullName evidence="5">Actin-related protein 2/3 complex subunit 5</fullName>
    </recommendedName>
</protein>
<dbReference type="SUPFAM" id="SSF69103">
    <property type="entry name" value="Arp2/3 complex 16 kDa subunit ARPC5"/>
    <property type="match status" value="1"/>
</dbReference>
<sequence>MQERADLQPAMRLQAYVKQRPGLGETSQAPEAALPGAPGGGRSVARVRQRGSPRLGRRQTLRRGSSRRIYSLWPYSLASFAFSLHCLAALLPYRFTPSLLSQVALLAAAHPLAPSRSQNRRMSASQAASTIPATLSLTLRHHNPLNPSSRVSCASGSPTPYPRLEVAHVQPTSPACSQDLKGVEVSAASSHTPSFLFTASCCCTPSGPLPSPPAPIPFPRSYDTSGQDIPKRPAPRPSGSNRHPRQHTSQTRSASQAASKCALTHPSTCIGTHQVQCPIIHASLPTSTLAGPYDSLSSSLSRSFGPFHRCLLTFPFLPTSVWSPTQNSPSVSVYSPLNLGLCFIGGVTAGWKDYTLDFTRLECFSAHARLRFRRVLHVLGHMTASQARKKKMGQHLRTKTTCLFPSRTSYQTSLVQFYKRCMRHNDMPCGGRRCNFCDRQGHITRFVDEAFLEDLATVTTKHGIGELGRVAPFPNPATRNTSRGISSHTSAAAVAFNYRTVNVDAYDPEAAQNFDLATLAPNVQPVSLAEVQQNVGNIRGILRSGDSQGALGAALANAPYGADKEGKDAYAAAVVEILQSIRQAEMTPILSKIYQAEGGSELLDVLMKYLYGFNNRTTRAKSLPRSRYRGMGQAHSTGSSAKGVTPQQTGGFSQITSRGGGDSTGQTMSVLLSWHEKLVETAGPGSITHMTSLQGSPSLDVASTKWLPLLLRLRDENRDRPCDQLQAYNFAGSRNMERSRAMLRVARSAAHSLECEVTIAVYMGMRQLPNCMPDVIAVTKRFALTMAPTLWGLHLGPPEFRWGKFKSSYMFKNRDYHLRRTKFVVYQLAMILCVVSESLGTAALSDYVDQQKYASQVIARDGNRSNNEYNDDYVGVASYNIWCGIFVAFIFGAAFFFDLFWPERHEDRGIKNAWRACSVAACIFLTADVAVLTWVTSSRRAYVTGPRNRAIERQLSRMGRYPLVYRDNGRAVAALVFLWPGWIATIASTIIMWMSISHDIQYGPFATHARQNRTKEMKLENGSGLQSSIDGPLESRERVTEDRVVPSGDADNLNSSFVGGPASGVAGQSVPMEPSVPQEAHTVTH</sequence>
<feature type="region of interest" description="Disordered" evidence="6">
    <location>
        <begin position="622"/>
        <end position="664"/>
    </location>
</feature>
<feature type="compositionally biased region" description="Basic residues" evidence="6">
    <location>
        <begin position="45"/>
        <end position="61"/>
    </location>
</feature>
<dbReference type="GO" id="GO:0034314">
    <property type="term" value="P:Arp2/3 complex-mediated actin nucleation"/>
    <property type="evidence" value="ECO:0007669"/>
    <property type="project" value="InterPro"/>
</dbReference>
<keyword evidence="7" id="KW-1133">Transmembrane helix</keyword>
<keyword evidence="7" id="KW-0812">Transmembrane</keyword>
<dbReference type="Pfam" id="PF04699">
    <property type="entry name" value="P16-Arc"/>
    <property type="match status" value="1"/>
</dbReference>
<dbReference type="OrthoDB" id="3596006at2759"/>
<evidence type="ECO:0000313" key="8">
    <source>
        <dbReference type="EMBL" id="KAB8343074.1"/>
    </source>
</evidence>
<comment type="caution">
    <text evidence="8">The sequence shown here is derived from an EMBL/GenBank/DDBJ whole genome shotgun (WGS) entry which is preliminary data.</text>
</comment>
<dbReference type="InterPro" id="IPR036743">
    <property type="entry name" value="ARPC5_sf"/>
</dbReference>
<evidence type="ECO:0000256" key="3">
    <source>
        <dbReference type="ARBA" id="ARBA00022490"/>
    </source>
</evidence>
<feature type="transmembrane region" description="Helical" evidence="7">
    <location>
        <begin position="72"/>
        <end position="91"/>
    </location>
</feature>
<dbReference type="PANTHER" id="PTHR12644">
    <property type="entry name" value="ARP2/3 COMPLEX 16 KD SUBUNIT P16-ARC"/>
    <property type="match status" value="1"/>
</dbReference>
<feature type="transmembrane region" description="Helical" evidence="7">
    <location>
        <begin position="971"/>
        <end position="993"/>
    </location>
</feature>
<feature type="compositionally biased region" description="Basic and acidic residues" evidence="6">
    <location>
        <begin position="1033"/>
        <end position="1044"/>
    </location>
</feature>
<dbReference type="AlphaFoldDB" id="A0A5N6KSW6"/>
<evidence type="ECO:0000313" key="9">
    <source>
        <dbReference type="Proteomes" id="UP000327013"/>
    </source>
</evidence>
<feature type="transmembrane region" description="Helical" evidence="7">
    <location>
        <begin position="823"/>
        <end position="844"/>
    </location>
</feature>
<evidence type="ECO:0000256" key="6">
    <source>
        <dbReference type="SAM" id="MobiDB-lite"/>
    </source>
</evidence>
<name>A0A5N6KSW6_9ROSI</name>
<dbReference type="Proteomes" id="UP000327013">
    <property type="component" value="Unassembled WGS sequence"/>
</dbReference>
<feature type="transmembrane region" description="Helical" evidence="7">
    <location>
        <begin position="913"/>
        <end position="935"/>
    </location>
</feature>
<dbReference type="Gene3D" id="1.25.40.190">
    <property type="entry name" value="Actin-related protein 2/3 complex subunit 5"/>
    <property type="match status" value="1"/>
</dbReference>
<feature type="region of interest" description="Disordered" evidence="6">
    <location>
        <begin position="1016"/>
        <end position="1085"/>
    </location>
</feature>
<reference evidence="8 9" key="1">
    <citation type="submission" date="2019-06" db="EMBL/GenBank/DDBJ databases">
        <title>A chromosomal-level reference genome of Carpinus fangiana (Coryloideae, Betulaceae).</title>
        <authorList>
            <person name="Yang X."/>
            <person name="Wang Z."/>
            <person name="Zhang L."/>
            <person name="Hao G."/>
            <person name="Liu J."/>
            <person name="Yang Y."/>
        </authorList>
    </citation>
    <scope>NUCLEOTIDE SEQUENCE [LARGE SCALE GENOMIC DNA]</scope>
    <source>
        <strain evidence="8">Cfa_2016G</strain>
        <tissue evidence="8">Leaf</tissue>
    </source>
</reference>
<keyword evidence="4 5" id="KW-0206">Cytoskeleton</keyword>
<evidence type="ECO:0000256" key="4">
    <source>
        <dbReference type="ARBA" id="ARBA00023212"/>
    </source>
</evidence>
<dbReference type="GO" id="GO:0005885">
    <property type="term" value="C:Arp2/3 protein complex"/>
    <property type="evidence" value="ECO:0007669"/>
    <property type="project" value="InterPro"/>
</dbReference>
<feature type="region of interest" description="Disordered" evidence="6">
    <location>
        <begin position="213"/>
        <end position="257"/>
    </location>
</feature>
<gene>
    <name evidence="8" type="ORF">FH972_022668</name>
</gene>
<comment type="function">
    <text evidence="5">Functions as component of the Arp2/3 complex which is involved in regulation of actin polymerization and together with an activating nucleation-promoting factor (NPF) mediates the formation of branched actin networks. Arp2/3 complex plays a critical role in the control of cell morphogenesis via the modulation of cell polarity development.</text>
</comment>